<dbReference type="GO" id="GO:0004252">
    <property type="term" value="F:serine-type endopeptidase activity"/>
    <property type="evidence" value="ECO:0007669"/>
    <property type="project" value="InterPro"/>
</dbReference>
<protein>
    <recommendedName>
        <fullName evidence="1">Lon proteolytic domain-containing protein</fullName>
    </recommendedName>
</protein>
<dbReference type="InterPro" id="IPR014721">
    <property type="entry name" value="Ribsml_uS5_D2-typ_fold_subgr"/>
</dbReference>
<dbReference type="GO" id="GO:0006508">
    <property type="term" value="P:proteolysis"/>
    <property type="evidence" value="ECO:0007669"/>
    <property type="project" value="InterPro"/>
</dbReference>
<dbReference type="InterPro" id="IPR027417">
    <property type="entry name" value="P-loop_NTPase"/>
</dbReference>
<evidence type="ECO:0000313" key="2">
    <source>
        <dbReference type="EMBL" id="MBI5169773.1"/>
    </source>
</evidence>
<dbReference type="EMBL" id="JACRIW010000067">
    <property type="protein sequence ID" value="MBI5169773.1"/>
    <property type="molecule type" value="Genomic_DNA"/>
</dbReference>
<dbReference type="Proteomes" id="UP000696931">
    <property type="component" value="Unassembled WGS sequence"/>
</dbReference>
<dbReference type="SUPFAM" id="SSF54211">
    <property type="entry name" value="Ribosomal protein S5 domain 2-like"/>
    <property type="match status" value="1"/>
</dbReference>
<dbReference type="Pfam" id="PF05362">
    <property type="entry name" value="Lon_C"/>
    <property type="match status" value="1"/>
</dbReference>
<dbReference type="Gene3D" id="3.30.230.10">
    <property type="match status" value="1"/>
</dbReference>
<dbReference type="GO" id="GO:0004176">
    <property type="term" value="F:ATP-dependent peptidase activity"/>
    <property type="evidence" value="ECO:0007669"/>
    <property type="project" value="InterPro"/>
</dbReference>
<reference evidence="2" key="1">
    <citation type="submission" date="2020-07" db="EMBL/GenBank/DDBJ databases">
        <title>Huge and variable diversity of episymbiotic CPR bacteria and DPANN archaea in groundwater ecosystems.</title>
        <authorList>
            <person name="He C.Y."/>
            <person name="Keren R."/>
            <person name="Whittaker M."/>
            <person name="Farag I.F."/>
            <person name="Doudna J."/>
            <person name="Cate J.H.D."/>
            <person name="Banfield J.F."/>
        </authorList>
    </citation>
    <scope>NUCLEOTIDE SEQUENCE</scope>
    <source>
        <strain evidence="2">NC_groundwater_1813_Pr3_B-0.1um_71_17</strain>
    </source>
</reference>
<dbReference type="InterPro" id="IPR008269">
    <property type="entry name" value="Lon_proteolytic"/>
</dbReference>
<proteinExistence type="predicted"/>
<name>A0A933SDI8_UNCEI</name>
<evidence type="ECO:0000313" key="3">
    <source>
        <dbReference type="Proteomes" id="UP000696931"/>
    </source>
</evidence>
<sequence>MDVSRENLLTAKRHGWPRGMDLLETLAKQGDVVLARLALLSGEIVAAGADGFANAVSLLELLEASLADLRDRGKVDDRRRYETFGEEAVARLAASLRDALRELLARSADGADGRAGRSRDEATALERGLSAAALRRLAGERVLERLRLRRAQIVTSAPPEGASLASAASDWRRQWGRLASRAGLAKPASDSLASLLSSLDEEERLAGHRVWALFLRARDRAGMCEPLAIGVRARAGKRDAIRVRGPRQVDREFVRALETARHVTLRWLGDGVGVDAWLRPSFAGLEVAGSSAGLAAALALMAQHAGRRVGVESPGDVAFTGELARDGRIRPVEGIAEKLDAVLLHNTHAPESQQVRFVLLPRRNERQGDEWRRRQGRRASCPELVYVDTFEQALERVLVDPWQGHLEALARTRGGKRARGGVATAPDAGAHLLHVRSEQPGDDFDAASAAWARERARRLAAQRLAEERTARGGRSGRVPESRAIASARAHRVPLVASANELTAEFRDWLRRAAPGRERIAARDWAEGRLHLIVHGLDLARVRSRTHSMRLIETFLHAHGNTVALACSEEACAALSPWIANTMGAGIAREHPGRARRTCFNSGNAAVTGWRPLGIARESARAAQFFSTVQAGMWMPTPVMRTGRNGAEPLGPPEDLHALLRRVLDEGLAGRTLVLVGDAGTGKSTLVERCLRAANEGTLACASGAVVPWYLHAADVARAGSGRIALDERLALARSLDGLLVVVDGLNEIGESEERRGFARFLRQLVQALEANPRAALLLVGRPDVLAVNARLDRLETACAGLKPEVYRVLPPAARDLQRFFSARQAAVVERLRRSLQGGGAELTPLHAALIASVGGAFEKRPSTEDVRLADLFDEAIAQLLAEFATLERASHNSDCLTDGAEVVASARGLLDVLARRLVEKGRTQLDEDEACDALAQFFRARPAGETPRWWPTRSRAPREDFTAIVQALARTTVFHAVEGTPGVYTFAHESLRDACCAHGFRVAHGWTAPTAPASWAAAMAFQGKRPAAKPVVLLLAQGLVAAMRAESPRIRQGFRAEATQLAADLGMHGDVADLTRQAYEDPEATTLERANARMAQGRSLRLQGLVGPSNLAFLQCVAQARATRDGALMCEALERLRADQARVPRGTPGFVALDSLLEHYEAAVRIVHEDAAPGAQVIVAEHRLAEYLLHLRWHAKGRDKKLVQDGLKSRAMTILDGILERHADATDLEERRFLQYSLMARLQGQSMAEKAERVIGGARELLQLFERSDDPAAQRLVPMLGRDLCNHYYGAGRIADAERQMRDSLDRARAAQNNDEMRQLQGFLAVLLERAERYPESIEIQREHLRLSRAAGIPGGIFSALFRLAIMSLRSGDEASFWKYGDEWMAEYPLRSEFLHTRRGRGAQAQGVVLRAYRDVLRRGHHHALAWARRLSTPRQLEWMQGVDDHNLLLGLLTAGHFFALGGDTARAREFAERAQARRGAMTYANQAEQLVWETREIARLKALQDPPRSSR</sequence>
<dbReference type="InterPro" id="IPR020568">
    <property type="entry name" value="Ribosomal_Su5_D2-typ_SF"/>
</dbReference>
<feature type="domain" description="Lon proteolytic" evidence="1">
    <location>
        <begin position="289"/>
        <end position="369"/>
    </location>
</feature>
<dbReference type="SUPFAM" id="SSF52540">
    <property type="entry name" value="P-loop containing nucleoside triphosphate hydrolases"/>
    <property type="match status" value="1"/>
</dbReference>
<evidence type="ECO:0000259" key="1">
    <source>
        <dbReference type="Pfam" id="PF05362"/>
    </source>
</evidence>
<organism evidence="2 3">
    <name type="scientific">Eiseniibacteriota bacterium</name>
    <dbReference type="NCBI Taxonomy" id="2212470"/>
    <lineage>
        <taxon>Bacteria</taxon>
        <taxon>Candidatus Eiseniibacteriota</taxon>
    </lineage>
</organism>
<accession>A0A933SDI8</accession>
<gene>
    <name evidence="2" type="ORF">HZA61_09820</name>
</gene>
<comment type="caution">
    <text evidence="2">The sequence shown here is derived from an EMBL/GenBank/DDBJ whole genome shotgun (WGS) entry which is preliminary data.</text>
</comment>